<dbReference type="InterPro" id="IPR003870">
    <property type="entry name" value="DUF222"/>
</dbReference>
<evidence type="ECO:0000313" key="4">
    <source>
        <dbReference type="Proteomes" id="UP000470246"/>
    </source>
</evidence>
<reference evidence="3 4" key="1">
    <citation type="submission" date="2020-02" db="EMBL/GenBank/DDBJ databases">
        <title>Geodermatophilus sabuli CPCC 205279 I12A-02694.</title>
        <authorList>
            <person name="Jiang Z."/>
        </authorList>
    </citation>
    <scope>NUCLEOTIDE SEQUENCE [LARGE SCALE GENOMIC DNA]</scope>
    <source>
        <strain evidence="3 4">I12A-02694</strain>
    </source>
</reference>
<dbReference type="Proteomes" id="UP000470246">
    <property type="component" value="Unassembled WGS sequence"/>
</dbReference>
<feature type="domain" description="DUF222" evidence="2">
    <location>
        <begin position="104"/>
        <end position="258"/>
    </location>
</feature>
<keyword evidence="4" id="KW-1185">Reference proteome</keyword>
<comment type="caution">
    <text evidence="3">The sequence shown here is derived from an EMBL/GenBank/DDBJ whole genome shotgun (WGS) entry which is preliminary data.</text>
</comment>
<name>A0A7K3W0E4_9ACTN</name>
<evidence type="ECO:0000259" key="2">
    <source>
        <dbReference type="Pfam" id="PF02720"/>
    </source>
</evidence>
<feature type="region of interest" description="Disordered" evidence="1">
    <location>
        <begin position="538"/>
        <end position="610"/>
    </location>
</feature>
<evidence type="ECO:0000256" key="1">
    <source>
        <dbReference type="SAM" id="MobiDB-lite"/>
    </source>
</evidence>
<feature type="compositionally biased region" description="Pro residues" evidence="1">
    <location>
        <begin position="593"/>
        <end position="610"/>
    </location>
</feature>
<dbReference type="EMBL" id="JAAGWF010000010">
    <property type="protein sequence ID" value="NEK58349.1"/>
    <property type="molecule type" value="Genomic_DNA"/>
</dbReference>
<dbReference type="InterPro" id="IPR003615">
    <property type="entry name" value="HNH_nuc"/>
</dbReference>
<dbReference type="RefSeq" id="WP_163481729.1">
    <property type="nucleotide sequence ID" value="NZ_JAAGWF010000010.1"/>
</dbReference>
<feature type="compositionally biased region" description="Low complexity" evidence="1">
    <location>
        <begin position="538"/>
        <end position="551"/>
    </location>
</feature>
<organism evidence="3 4">
    <name type="scientific">Geodermatophilus sabuli</name>
    <dbReference type="NCBI Taxonomy" id="1564158"/>
    <lineage>
        <taxon>Bacteria</taxon>
        <taxon>Bacillati</taxon>
        <taxon>Actinomycetota</taxon>
        <taxon>Actinomycetes</taxon>
        <taxon>Geodermatophilales</taxon>
        <taxon>Geodermatophilaceae</taxon>
        <taxon>Geodermatophilus</taxon>
    </lineage>
</organism>
<dbReference type="CDD" id="cd00085">
    <property type="entry name" value="HNHc"/>
    <property type="match status" value="1"/>
</dbReference>
<dbReference type="Pfam" id="PF02720">
    <property type="entry name" value="DUF222"/>
    <property type="match status" value="1"/>
</dbReference>
<accession>A0A7K3W0E4</accession>
<protein>
    <submittedName>
        <fullName evidence="3">DUF222 domain-containing protein</fullName>
    </submittedName>
</protein>
<sequence>MFIGGGFGVGLTVADLVVPSQLEEWERPARLSEVLPVSSRTPAEKALELGRLARLEAMIAAYRVDLVASLAGDRPAVFDPQPGTPGAAATADVMLPEGVSEFFADELAQVLNCSRSAASVLIDQAVTLVGKLPGTWAALADGRLDWPRARAIAHELGWKARSTDPLVIAAVEAAVLPTAMELSVRQLTAVVRRELTARDAAAAEVRRRDAEAAADVTVRPACDGMAELVARMPQPLAAAVRDTLTTHARAAKAAGDDRPLGVLRVGVLADLTLRPWDEDRDPVSAQLTITAPLDALRPTRTPARAAPLDLLSPPGPDTAGAGAVLVRPGSVPAPTAVVGGQPITAGHVRELLIQLDAVCPGGLQAPTGGSLTVAITDPDGTLRATASRRELESIARRGCLTHDQPPGRKRRRRRQPHEGEDAAESAGSVDLAESVDGALGGAPPGACDCPVLDRPPPFDRYEPTPAQRRWVQTRDRTCRHPGCSNRAGWADLDHVESYACGGPTACENLCCLCRRHHRLKTHARGWRYEMTADGVLTVTTPSGVTRTTRPPGHSPSDRDPADRRPADRHPDHRPADPTRSRLPVTGARVLTAPPGPPPPAPDPAEDPPPF</sequence>
<dbReference type="AlphaFoldDB" id="A0A7K3W0E4"/>
<gene>
    <name evidence="3" type="ORF">GCU56_10750</name>
</gene>
<feature type="region of interest" description="Disordered" evidence="1">
    <location>
        <begin position="393"/>
        <end position="437"/>
    </location>
</feature>
<proteinExistence type="predicted"/>
<feature type="compositionally biased region" description="Basic and acidic residues" evidence="1">
    <location>
        <begin position="555"/>
        <end position="579"/>
    </location>
</feature>
<evidence type="ECO:0000313" key="3">
    <source>
        <dbReference type="EMBL" id="NEK58349.1"/>
    </source>
</evidence>